<dbReference type="GO" id="GO:0016831">
    <property type="term" value="F:carboxy-lyase activity"/>
    <property type="evidence" value="ECO:0007669"/>
    <property type="project" value="InterPro"/>
</dbReference>
<dbReference type="GO" id="GO:0019748">
    <property type="term" value="P:secondary metabolic process"/>
    <property type="evidence" value="ECO:0007669"/>
    <property type="project" value="TreeGrafter"/>
</dbReference>
<dbReference type="InterPro" id="IPR006680">
    <property type="entry name" value="Amidohydro-rel"/>
</dbReference>
<dbReference type="SUPFAM" id="SSF51556">
    <property type="entry name" value="Metallo-dependent hydrolases"/>
    <property type="match status" value="1"/>
</dbReference>
<reference evidence="3 4" key="1">
    <citation type="submission" date="2017-10" db="EMBL/GenBank/DDBJ databases">
        <title>Genome announcement of Methylocella silvestris TVC from permafrost.</title>
        <authorList>
            <person name="Wang J."/>
            <person name="Geng K."/>
            <person name="Ul-Haque F."/>
            <person name="Crombie A.T."/>
            <person name="Street L.E."/>
            <person name="Wookey P.A."/>
            <person name="Murrell J.C."/>
            <person name="Pratscher J."/>
        </authorList>
    </citation>
    <scope>NUCLEOTIDE SEQUENCE [LARGE SCALE GENOMIC DNA]</scope>
    <source>
        <strain evidence="3 4">TVC</strain>
    </source>
</reference>
<evidence type="ECO:0000259" key="2">
    <source>
        <dbReference type="Pfam" id="PF04909"/>
    </source>
</evidence>
<proteinExistence type="predicted"/>
<dbReference type="GO" id="GO:0005829">
    <property type="term" value="C:cytosol"/>
    <property type="evidence" value="ECO:0007669"/>
    <property type="project" value="TreeGrafter"/>
</dbReference>
<keyword evidence="3" id="KW-0378">Hydrolase</keyword>
<accession>A0A2J7TLD7</accession>
<dbReference type="EMBL" id="PDZR01000001">
    <property type="protein sequence ID" value="PNG27579.1"/>
    <property type="molecule type" value="Genomic_DNA"/>
</dbReference>
<dbReference type="Gene3D" id="3.20.20.140">
    <property type="entry name" value="Metal-dependent hydrolases"/>
    <property type="match status" value="1"/>
</dbReference>
<dbReference type="OrthoDB" id="149172at2"/>
<dbReference type="GO" id="GO:0016787">
    <property type="term" value="F:hydrolase activity"/>
    <property type="evidence" value="ECO:0007669"/>
    <property type="project" value="UniProtKB-KW"/>
</dbReference>
<evidence type="ECO:0000256" key="1">
    <source>
        <dbReference type="ARBA" id="ARBA00023239"/>
    </source>
</evidence>
<dbReference type="PANTHER" id="PTHR21240:SF30">
    <property type="entry name" value="AMIDOHYDROLASE-RELATED DOMAIN-CONTAINING PROTEIN-RELATED"/>
    <property type="match status" value="1"/>
</dbReference>
<comment type="caution">
    <text evidence="3">The sequence shown here is derived from an EMBL/GenBank/DDBJ whole genome shotgun (WGS) entry which is preliminary data.</text>
</comment>
<dbReference type="RefSeq" id="WP_102841888.1">
    <property type="nucleotide sequence ID" value="NZ_PDZR01000001.1"/>
</dbReference>
<dbReference type="AlphaFoldDB" id="A0A2J7TLD7"/>
<sequence length="344" mass="38729">MIGKIALEEHFVSEDAKAYLPALGVRPEVQKRIDDGLTDVENYRLADMDAHGVEIQLVSLTADGVQMEPDRDKATRIASRANDELAERFVARHPTRFAGFAAVALQDPKAAADELERAVRQLGFVGALANGFSNVGDRDTGEYYDLRKFLPFWERVDDLGVPFYLHPRSPLDSQQMIYDGHKELLGPAWAFGVETATHALRLITSGLFDRFPKLTVVIGHLGEGLVPMMWRFQNRFDYASFGRRLQKPVAQYLKDNFYITTSGNFHTPSLLNVITEVGADRVMFAIDYPYERTDQAVEWFDHCAISEEDRQKIGRLNAMRLFKLGPACQRAGWVSEDNLGAITA</sequence>
<evidence type="ECO:0000313" key="4">
    <source>
        <dbReference type="Proteomes" id="UP000236286"/>
    </source>
</evidence>
<gene>
    <name evidence="3" type="ORF">CR492_01265</name>
</gene>
<dbReference type="InterPro" id="IPR032466">
    <property type="entry name" value="Metal_Hydrolase"/>
</dbReference>
<organism evidence="3 4">
    <name type="scientific">Methylocella silvestris</name>
    <dbReference type="NCBI Taxonomy" id="199596"/>
    <lineage>
        <taxon>Bacteria</taxon>
        <taxon>Pseudomonadati</taxon>
        <taxon>Pseudomonadota</taxon>
        <taxon>Alphaproteobacteria</taxon>
        <taxon>Hyphomicrobiales</taxon>
        <taxon>Beijerinckiaceae</taxon>
        <taxon>Methylocella</taxon>
    </lineage>
</organism>
<dbReference type="PANTHER" id="PTHR21240">
    <property type="entry name" value="2-AMINO-3-CARBOXYLMUCONATE-6-SEMIALDEHYDE DECARBOXYLASE"/>
    <property type="match status" value="1"/>
</dbReference>
<keyword evidence="1" id="KW-0456">Lyase</keyword>
<feature type="domain" description="Amidohydrolase-related" evidence="2">
    <location>
        <begin position="43"/>
        <end position="324"/>
    </location>
</feature>
<name>A0A2J7TLD7_METSI</name>
<dbReference type="InterPro" id="IPR032465">
    <property type="entry name" value="ACMSD"/>
</dbReference>
<protein>
    <submittedName>
        <fullName evidence="3">Amidohydrolase</fullName>
    </submittedName>
</protein>
<dbReference type="Proteomes" id="UP000236286">
    <property type="component" value="Unassembled WGS sequence"/>
</dbReference>
<evidence type="ECO:0000313" key="3">
    <source>
        <dbReference type="EMBL" id="PNG27579.1"/>
    </source>
</evidence>
<dbReference type="Pfam" id="PF04909">
    <property type="entry name" value="Amidohydro_2"/>
    <property type="match status" value="1"/>
</dbReference>